<dbReference type="HOGENOM" id="CLU_018003_0_0_1"/>
<dbReference type="KEGG" id="cci:CC1G_12079"/>
<accession>A8N0E8</accession>
<dbReference type="VEuPathDB" id="FungiDB:CC1G_12079"/>
<dbReference type="InParanoid" id="A8N0E8"/>
<evidence type="ECO:0000259" key="1">
    <source>
        <dbReference type="Pfam" id="PF01926"/>
    </source>
</evidence>
<dbReference type="Gene3D" id="3.40.50.300">
    <property type="entry name" value="P-loop containing nucleotide triphosphate hydrolases"/>
    <property type="match status" value="1"/>
</dbReference>
<proteinExistence type="predicted"/>
<dbReference type="InterPro" id="IPR027417">
    <property type="entry name" value="P-loop_NTPase"/>
</dbReference>
<dbReference type="STRING" id="240176.A8N0E8"/>
<dbReference type="GO" id="GO:0005525">
    <property type="term" value="F:GTP binding"/>
    <property type="evidence" value="ECO:0007669"/>
    <property type="project" value="InterPro"/>
</dbReference>
<feature type="domain" description="G" evidence="1">
    <location>
        <begin position="32"/>
        <end position="102"/>
    </location>
</feature>
<dbReference type="eggNOG" id="ENOG502S03K">
    <property type="taxonomic scope" value="Eukaryota"/>
</dbReference>
<comment type="caution">
    <text evidence="2">The sequence shown here is derived from an EMBL/GenBank/DDBJ whole genome shotgun (WGS) entry which is preliminary data.</text>
</comment>
<organism evidence="2 3">
    <name type="scientific">Coprinopsis cinerea (strain Okayama-7 / 130 / ATCC MYA-4618 / FGSC 9003)</name>
    <name type="common">Inky cap fungus</name>
    <name type="synonym">Hormographiella aspergillata</name>
    <dbReference type="NCBI Taxonomy" id="240176"/>
    <lineage>
        <taxon>Eukaryota</taxon>
        <taxon>Fungi</taxon>
        <taxon>Dikarya</taxon>
        <taxon>Basidiomycota</taxon>
        <taxon>Agaricomycotina</taxon>
        <taxon>Agaricomycetes</taxon>
        <taxon>Agaricomycetidae</taxon>
        <taxon>Agaricales</taxon>
        <taxon>Agaricineae</taxon>
        <taxon>Psathyrellaceae</taxon>
        <taxon>Coprinopsis</taxon>
    </lineage>
</organism>
<dbReference type="InterPro" id="IPR006073">
    <property type="entry name" value="GTP-bd"/>
</dbReference>
<reference evidence="2 3" key="1">
    <citation type="journal article" date="2010" name="Proc. Natl. Acad. Sci. U.S.A.">
        <title>Insights into evolution of multicellular fungi from the assembled chromosomes of the mushroom Coprinopsis cinerea (Coprinus cinereus).</title>
        <authorList>
            <person name="Stajich J.E."/>
            <person name="Wilke S.K."/>
            <person name="Ahren D."/>
            <person name="Au C.H."/>
            <person name="Birren B.W."/>
            <person name="Borodovsky M."/>
            <person name="Burns C."/>
            <person name="Canback B."/>
            <person name="Casselton L.A."/>
            <person name="Cheng C.K."/>
            <person name="Deng J."/>
            <person name="Dietrich F.S."/>
            <person name="Fargo D.C."/>
            <person name="Farman M.L."/>
            <person name="Gathman A.C."/>
            <person name="Goldberg J."/>
            <person name="Guigo R."/>
            <person name="Hoegger P.J."/>
            <person name="Hooker J.B."/>
            <person name="Huggins A."/>
            <person name="James T.Y."/>
            <person name="Kamada T."/>
            <person name="Kilaru S."/>
            <person name="Kodira C."/>
            <person name="Kues U."/>
            <person name="Kupfer D."/>
            <person name="Kwan H.S."/>
            <person name="Lomsadze A."/>
            <person name="Li W."/>
            <person name="Lilly W.W."/>
            <person name="Ma L.J."/>
            <person name="Mackey A.J."/>
            <person name="Manning G."/>
            <person name="Martin F."/>
            <person name="Muraguchi H."/>
            <person name="Natvig D.O."/>
            <person name="Palmerini H."/>
            <person name="Ramesh M.A."/>
            <person name="Rehmeyer C.J."/>
            <person name="Roe B.A."/>
            <person name="Shenoy N."/>
            <person name="Stanke M."/>
            <person name="Ter-Hovhannisyan V."/>
            <person name="Tunlid A."/>
            <person name="Velagapudi R."/>
            <person name="Vision T.J."/>
            <person name="Zeng Q."/>
            <person name="Zolan M.E."/>
            <person name="Pukkila P.J."/>
        </authorList>
    </citation>
    <scope>NUCLEOTIDE SEQUENCE [LARGE SCALE GENOMIC DNA]</scope>
    <source>
        <strain evidence="3">Okayama-7 / 130 / ATCC MYA-4618 / FGSC 9003</strain>
    </source>
</reference>
<evidence type="ECO:0000313" key="3">
    <source>
        <dbReference type="Proteomes" id="UP000001861"/>
    </source>
</evidence>
<dbReference type="Proteomes" id="UP000001861">
    <property type="component" value="Unassembled WGS sequence"/>
</dbReference>
<dbReference type="SUPFAM" id="SSF52540">
    <property type="entry name" value="P-loop containing nucleoside triphosphate hydrolases"/>
    <property type="match status" value="1"/>
</dbReference>
<gene>
    <name evidence="2" type="ORF">CC1G_12079</name>
</gene>
<dbReference type="Pfam" id="PF01926">
    <property type="entry name" value="MMR_HSR1"/>
    <property type="match status" value="1"/>
</dbReference>
<protein>
    <recommendedName>
        <fullName evidence="1">G domain-containing protein</fullName>
    </recommendedName>
</protein>
<sequence>MAKKKGKGKWRKALKWSDKTLQNAQQTDIVIPIMGATGAGKSTFINLFFDKTVAKTSDSLNSCTADVKDYPGPWRKDLSRRIVLVDTPGFNDSHEDEAEILRRVSVWLAKAYDDGMRVAGVIYLSDIAQKRVYGSTRLNLTMLQKLCGDDFYPRIVMATSHWDEVPLHVGEPREEQLRENFWAEIIGKGGKTWRIITRDDALAAIDSIAEEHRRRGLQTDSGTSTSSSGTTVNEDAIALLLQRELVELDKIIPATGAGKELKGNIRNLLEVLKHEVAEEQDPEKKAELQRKLQFLRSQVKQLNIPLGERLRIIFGFYQV</sequence>
<dbReference type="GeneID" id="6004768"/>
<name>A8N0E8_COPC7</name>
<dbReference type="RefSeq" id="XP_001828349.2">
    <property type="nucleotide sequence ID" value="XM_001828297.2"/>
</dbReference>
<evidence type="ECO:0000313" key="2">
    <source>
        <dbReference type="EMBL" id="EAU93485.2"/>
    </source>
</evidence>
<dbReference type="EMBL" id="AACS02000001">
    <property type="protein sequence ID" value="EAU93485.2"/>
    <property type="molecule type" value="Genomic_DNA"/>
</dbReference>
<dbReference type="OrthoDB" id="8954335at2759"/>
<keyword evidence="3" id="KW-1185">Reference proteome</keyword>
<dbReference type="AlphaFoldDB" id="A8N0E8"/>
<dbReference type="OMA" id="HATCEDA"/>